<proteinExistence type="predicted"/>
<accession>A0A3N1CVU6</accession>
<evidence type="ECO:0000313" key="2">
    <source>
        <dbReference type="Proteomes" id="UP000272400"/>
    </source>
</evidence>
<sequence>MALGWKVVFDAAEPYRPAVFRAGAPEHVVEDNSALIERLPSVGGSTGRLGRHVA</sequence>
<dbReference type="AlphaFoldDB" id="A0A3N1CVU6"/>
<gene>
    <name evidence="1" type="ORF">EDD29_2963</name>
</gene>
<evidence type="ECO:0000313" key="1">
    <source>
        <dbReference type="EMBL" id="ROO85419.1"/>
    </source>
</evidence>
<protein>
    <submittedName>
        <fullName evidence="1">Uncharacterized protein</fullName>
    </submittedName>
</protein>
<dbReference type="Proteomes" id="UP000272400">
    <property type="component" value="Unassembled WGS sequence"/>
</dbReference>
<dbReference type="RefSeq" id="WP_170201407.1">
    <property type="nucleotide sequence ID" value="NZ_RJKE01000001.1"/>
</dbReference>
<organism evidence="1 2">
    <name type="scientific">Actinocorallia herbida</name>
    <dbReference type="NCBI Taxonomy" id="58109"/>
    <lineage>
        <taxon>Bacteria</taxon>
        <taxon>Bacillati</taxon>
        <taxon>Actinomycetota</taxon>
        <taxon>Actinomycetes</taxon>
        <taxon>Streptosporangiales</taxon>
        <taxon>Thermomonosporaceae</taxon>
        <taxon>Actinocorallia</taxon>
    </lineage>
</organism>
<reference evidence="1 2" key="1">
    <citation type="submission" date="2018-11" db="EMBL/GenBank/DDBJ databases">
        <title>Sequencing the genomes of 1000 actinobacteria strains.</title>
        <authorList>
            <person name="Klenk H.-P."/>
        </authorList>
    </citation>
    <scope>NUCLEOTIDE SEQUENCE [LARGE SCALE GENOMIC DNA]</scope>
    <source>
        <strain evidence="1 2">DSM 44254</strain>
    </source>
</reference>
<dbReference type="EMBL" id="RJKE01000001">
    <property type="protein sequence ID" value="ROO85419.1"/>
    <property type="molecule type" value="Genomic_DNA"/>
</dbReference>
<keyword evidence="2" id="KW-1185">Reference proteome</keyword>
<comment type="caution">
    <text evidence="1">The sequence shown here is derived from an EMBL/GenBank/DDBJ whole genome shotgun (WGS) entry which is preliminary data.</text>
</comment>
<name>A0A3N1CVU6_9ACTN</name>